<feature type="transmembrane region" description="Helical" evidence="6">
    <location>
        <begin position="207"/>
        <end position="226"/>
    </location>
</feature>
<evidence type="ECO:0000313" key="7">
    <source>
        <dbReference type="EMBL" id="ABR46283.1"/>
    </source>
</evidence>
<feature type="transmembrane region" description="Helical" evidence="6">
    <location>
        <begin position="289"/>
        <end position="307"/>
    </location>
</feature>
<feature type="transmembrane region" description="Helical" evidence="6">
    <location>
        <begin position="450"/>
        <end position="471"/>
    </location>
</feature>
<feature type="transmembrane region" description="Helical" evidence="6">
    <location>
        <begin position="126"/>
        <end position="146"/>
    </location>
</feature>
<dbReference type="KEGG" id="amt:Amet_0040"/>
<proteinExistence type="predicted"/>
<dbReference type="RefSeq" id="WP_011971192.1">
    <property type="nucleotide sequence ID" value="NC_009633.1"/>
</dbReference>
<organism evidence="7 8">
    <name type="scientific">Alkaliphilus metalliredigens (strain QYMF)</name>
    <dbReference type="NCBI Taxonomy" id="293826"/>
    <lineage>
        <taxon>Bacteria</taxon>
        <taxon>Bacillati</taxon>
        <taxon>Bacillota</taxon>
        <taxon>Clostridia</taxon>
        <taxon>Peptostreptococcales</taxon>
        <taxon>Natronincolaceae</taxon>
        <taxon>Alkaliphilus</taxon>
    </lineage>
</organism>
<reference evidence="8" key="1">
    <citation type="journal article" date="2016" name="Genome Announc.">
        <title>Complete genome sequence of Alkaliphilus metalliredigens strain QYMF, an alkaliphilic and metal-reducing bacterium isolated from borax-contaminated leachate ponds.</title>
        <authorList>
            <person name="Hwang C."/>
            <person name="Copeland A."/>
            <person name="Lucas S."/>
            <person name="Lapidus A."/>
            <person name="Barry K."/>
            <person name="Detter J.C."/>
            <person name="Glavina Del Rio T."/>
            <person name="Hammon N."/>
            <person name="Israni S."/>
            <person name="Dalin E."/>
            <person name="Tice H."/>
            <person name="Pitluck S."/>
            <person name="Chertkov O."/>
            <person name="Brettin T."/>
            <person name="Bruce D."/>
            <person name="Han C."/>
            <person name="Schmutz J."/>
            <person name="Larimer F."/>
            <person name="Land M.L."/>
            <person name="Hauser L."/>
            <person name="Kyrpides N."/>
            <person name="Mikhailova N."/>
            <person name="Ye Q."/>
            <person name="Zhou J."/>
            <person name="Richardson P."/>
            <person name="Fields M.W."/>
        </authorList>
    </citation>
    <scope>NUCLEOTIDE SEQUENCE [LARGE SCALE GENOMIC DNA]</scope>
    <source>
        <strain evidence="8">QYMF</strain>
    </source>
</reference>
<dbReference type="STRING" id="293826.Amet_0040"/>
<feature type="transmembrane region" description="Helical" evidence="6">
    <location>
        <begin position="319"/>
        <end position="340"/>
    </location>
</feature>
<dbReference type="AlphaFoldDB" id="A6TJB5"/>
<dbReference type="eggNOG" id="COG1288">
    <property type="taxonomic scope" value="Bacteria"/>
</dbReference>
<dbReference type="OrthoDB" id="255482at2"/>
<evidence type="ECO:0000256" key="1">
    <source>
        <dbReference type="ARBA" id="ARBA00004651"/>
    </source>
</evidence>
<feature type="transmembrane region" description="Helical" evidence="6">
    <location>
        <begin position="381"/>
        <end position="400"/>
    </location>
</feature>
<keyword evidence="2" id="KW-1003">Cell membrane</keyword>
<feature type="transmembrane region" description="Helical" evidence="6">
    <location>
        <begin position="17"/>
        <end position="36"/>
    </location>
</feature>
<keyword evidence="8" id="KW-1185">Reference proteome</keyword>
<dbReference type="InterPro" id="IPR051679">
    <property type="entry name" value="DASS-Related_Transporters"/>
</dbReference>
<evidence type="ECO:0000256" key="2">
    <source>
        <dbReference type="ARBA" id="ARBA00022475"/>
    </source>
</evidence>
<dbReference type="Proteomes" id="UP000001572">
    <property type="component" value="Chromosome"/>
</dbReference>
<name>A6TJB5_ALKMQ</name>
<evidence type="ECO:0000313" key="8">
    <source>
        <dbReference type="Proteomes" id="UP000001572"/>
    </source>
</evidence>
<dbReference type="InterPro" id="IPR018385">
    <property type="entry name" value="C4_dicarb_anaerob_car-like"/>
</dbReference>
<evidence type="ECO:0000256" key="4">
    <source>
        <dbReference type="ARBA" id="ARBA00022989"/>
    </source>
</evidence>
<keyword evidence="3 6" id="KW-0812">Transmembrane</keyword>
<accession>A6TJB5</accession>
<feature type="transmembrane region" description="Helical" evidence="6">
    <location>
        <begin position="90"/>
        <end position="114"/>
    </location>
</feature>
<dbReference type="HOGENOM" id="CLU_035307_0_1_9"/>
<feature type="transmembrane region" description="Helical" evidence="6">
    <location>
        <begin position="352"/>
        <end position="374"/>
    </location>
</feature>
<evidence type="ECO:0000256" key="5">
    <source>
        <dbReference type="ARBA" id="ARBA00023136"/>
    </source>
</evidence>
<protein>
    <submittedName>
        <fullName evidence="7">C4-dicarboxylate anaerobic carrier</fullName>
    </submittedName>
</protein>
<dbReference type="PANTHER" id="PTHR43652">
    <property type="entry name" value="BASIC AMINO ACID ANTIPORTER YFCC-RELATED"/>
    <property type="match status" value="1"/>
</dbReference>
<dbReference type="EMBL" id="CP000724">
    <property type="protein sequence ID" value="ABR46283.1"/>
    <property type="molecule type" value="Genomic_DNA"/>
</dbReference>
<dbReference type="Pfam" id="PF03606">
    <property type="entry name" value="DcuC"/>
    <property type="match status" value="1"/>
</dbReference>
<keyword evidence="4 6" id="KW-1133">Transmembrane helix</keyword>
<feature type="transmembrane region" description="Helical" evidence="6">
    <location>
        <begin position="420"/>
        <end position="438"/>
    </location>
</feature>
<feature type="transmembrane region" description="Helical" evidence="6">
    <location>
        <begin position="266"/>
        <end position="283"/>
    </location>
</feature>
<keyword evidence="5 6" id="KW-0472">Membrane</keyword>
<dbReference type="PANTHER" id="PTHR43652:SF2">
    <property type="entry name" value="BASIC AMINO ACID ANTIPORTER YFCC-RELATED"/>
    <property type="match status" value="1"/>
</dbReference>
<evidence type="ECO:0000256" key="3">
    <source>
        <dbReference type="ARBA" id="ARBA00022692"/>
    </source>
</evidence>
<sequence length="474" mass="50677">MSNDTNPVKTKRFKVPHTYVIICMIILLAFIGTYIMPAGEYQRVEDPNGRTVVDADSFTSVPQNPVKFFSFTEDHLFSSVHRGMQDASNIIFFILIVGGAFAMIQGTGAINAGIGKLALGLKDKGSMIIPVMLFIFGVGGSTIGMAEETIVFIPIGIALARALGYDAIVGVAMITLGASAGFSGGIANPFTVGVAQGIAELPIYSGAMYRVVIFAVFQIAAFLYVMRYAKKVKADPQISAVRELEIAEKDQIIDLSELPKFTTKHIYVFITVIIGFVAMIYGVMEHDWYIRELSSLFLMMGIFASLIGGSSPSKASSDFVLGAKDLIFGALVVGIARAILMVMSDGQIIDSLVYSMAAGISTFGTTIGALFMYLVQIVLNLFIPSGSGQAATTMPIMVPLSDLIGVSRQTAVLAYQLGDGITNLIIPTSGTIMGVIAISKIPYEKWVKWVAPYVGILLLIGAVFVAMSNIIGLT</sequence>
<feature type="transmembrane region" description="Helical" evidence="6">
    <location>
        <begin position="167"/>
        <end position="187"/>
    </location>
</feature>
<comment type="subcellular location">
    <subcellularLocation>
        <location evidence="1">Cell membrane</location>
        <topology evidence="1">Multi-pass membrane protein</topology>
    </subcellularLocation>
</comment>
<dbReference type="GO" id="GO:0005886">
    <property type="term" value="C:plasma membrane"/>
    <property type="evidence" value="ECO:0007669"/>
    <property type="project" value="UniProtKB-SubCell"/>
</dbReference>
<gene>
    <name evidence="7" type="ordered locus">Amet_0040</name>
</gene>
<evidence type="ECO:0000256" key="6">
    <source>
        <dbReference type="SAM" id="Phobius"/>
    </source>
</evidence>